<comment type="caution">
    <text evidence="2">The sequence shown here is derived from an EMBL/GenBank/DDBJ whole genome shotgun (WGS) entry which is preliminary data.</text>
</comment>
<feature type="region of interest" description="Disordered" evidence="1">
    <location>
        <begin position="32"/>
        <end position="57"/>
    </location>
</feature>
<feature type="compositionally biased region" description="Basic residues" evidence="1">
    <location>
        <begin position="43"/>
        <end position="57"/>
    </location>
</feature>
<sequence>MICDIFGRRRGYNNTSRGTVVQKVLYFSDDETDCRPASVPKPSRARRHPDRSRRRRSANADILESVGLPPTVSYHDMKTLQDGLSIDDILGRRSTCSARLKEAAAVIGGNAAQVAQRASRSAKSVARWSSRMTPPIVDKRLRKKAPVSTSGPFCINESLAPCPPYPEQGPEEDIRSHAMVGG</sequence>
<dbReference type="Proteomes" id="UP001642405">
    <property type="component" value="Unassembled WGS sequence"/>
</dbReference>
<keyword evidence="3" id="KW-1185">Reference proteome</keyword>
<protein>
    <submittedName>
        <fullName evidence="2">Uncharacterized protein</fullName>
    </submittedName>
</protein>
<evidence type="ECO:0000256" key="1">
    <source>
        <dbReference type="SAM" id="MobiDB-lite"/>
    </source>
</evidence>
<feature type="region of interest" description="Disordered" evidence="1">
    <location>
        <begin position="158"/>
        <end position="182"/>
    </location>
</feature>
<evidence type="ECO:0000313" key="2">
    <source>
        <dbReference type="EMBL" id="CAK7229389.1"/>
    </source>
</evidence>
<evidence type="ECO:0000313" key="3">
    <source>
        <dbReference type="Proteomes" id="UP001642405"/>
    </source>
</evidence>
<proteinExistence type="predicted"/>
<gene>
    <name evidence="2" type="ORF">SCUCBS95973_007206</name>
</gene>
<name>A0ABP0CBJ4_9PEZI</name>
<accession>A0ABP0CBJ4</accession>
<organism evidence="2 3">
    <name type="scientific">Sporothrix curviconia</name>
    <dbReference type="NCBI Taxonomy" id="1260050"/>
    <lineage>
        <taxon>Eukaryota</taxon>
        <taxon>Fungi</taxon>
        <taxon>Dikarya</taxon>
        <taxon>Ascomycota</taxon>
        <taxon>Pezizomycotina</taxon>
        <taxon>Sordariomycetes</taxon>
        <taxon>Sordariomycetidae</taxon>
        <taxon>Ophiostomatales</taxon>
        <taxon>Ophiostomataceae</taxon>
        <taxon>Sporothrix</taxon>
    </lineage>
</organism>
<reference evidence="2 3" key="1">
    <citation type="submission" date="2024-01" db="EMBL/GenBank/DDBJ databases">
        <authorList>
            <person name="Allen C."/>
            <person name="Tagirdzhanova G."/>
        </authorList>
    </citation>
    <scope>NUCLEOTIDE SEQUENCE [LARGE SCALE GENOMIC DNA]</scope>
</reference>
<dbReference type="EMBL" id="CAWUHB010000048">
    <property type="protein sequence ID" value="CAK7229389.1"/>
    <property type="molecule type" value="Genomic_DNA"/>
</dbReference>